<proteinExistence type="predicted"/>
<dbReference type="EMBL" id="JAQQWM010000001">
    <property type="protein sequence ID" value="KAK8083082.1"/>
    <property type="molecule type" value="Genomic_DNA"/>
</dbReference>
<feature type="compositionally biased region" description="Basic and acidic residues" evidence="1">
    <location>
        <begin position="25"/>
        <end position="34"/>
    </location>
</feature>
<feature type="compositionally biased region" description="Acidic residues" evidence="1">
    <location>
        <begin position="63"/>
        <end position="75"/>
    </location>
</feature>
<evidence type="ECO:0000313" key="3">
    <source>
        <dbReference type="Proteomes" id="UP001446871"/>
    </source>
</evidence>
<organism evidence="2 3">
    <name type="scientific">Apiospora saccharicola</name>
    <dbReference type="NCBI Taxonomy" id="335842"/>
    <lineage>
        <taxon>Eukaryota</taxon>
        <taxon>Fungi</taxon>
        <taxon>Dikarya</taxon>
        <taxon>Ascomycota</taxon>
        <taxon>Pezizomycotina</taxon>
        <taxon>Sordariomycetes</taxon>
        <taxon>Xylariomycetidae</taxon>
        <taxon>Amphisphaeriales</taxon>
        <taxon>Apiosporaceae</taxon>
        <taxon>Apiospora</taxon>
    </lineage>
</organism>
<reference evidence="2 3" key="1">
    <citation type="submission" date="2023-01" db="EMBL/GenBank/DDBJ databases">
        <title>Analysis of 21 Apiospora genomes using comparative genomics revels a genus with tremendous synthesis potential of carbohydrate active enzymes and secondary metabolites.</title>
        <authorList>
            <person name="Sorensen T."/>
        </authorList>
    </citation>
    <scope>NUCLEOTIDE SEQUENCE [LARGE SCALE GENOMIC DNA]</scope>
    <source>
        <strain evidence="2 3">CBS 83171</strain>
    </source>
</reference>
<gene>
    <name evidence="2" type="ORF">PG996_001863</name>
</gene>
<accession>A0ABR1WHZ1</accession>
<name>A0ABR1WHZ1_9PEZI</name>
<comment type="caution">
    <text evidence="2">The sequence shown here is derived from an EMBL/GenBank/DDBJ whole genome shotgun (WGS) entry which is preliminary data.</text>
</comment>
<sequence length="207" mass="22453">MVDPRAKKRDGDELGNDSTPAPKRAHLEVDHDKLGPQAEYLKKKNAAYPKAGVEALDLKLSGTDEETDGETEEATDEKTDGHASSCSDLPTEFVYIVLHSQGEGASHYANESSTTTVGMYRSVVSANCNALMAFDGTVDYSEEDGRSCDIDHDIDSASFLHIKAPPFYPEDDTAGWWIGADACLYLSAGDTVDGATEVWVEKRVLDD</sequence>
<evidence type="ECO:0000313" key="2">
    <source>
        <dbReference type="EMBL" id="KAK8083082.1"/>
    </source>
</evidence>
<keyword evidence="3" id="KW-1185">Reference proteome</keyword>
<protein>
    <submittedName>
        <fullName evidence="2">Uncharacterized protein</fullName>
    </submittedName>
</protein>
<feature type="region of interest" description="Disordered" evidence="1">
    <location>
        <begin position="1"/>
        <end position="36"/>
    </location>
</feature>
<evidence type="ECO:0000256" key="1">
    <source>
        <dbReference type="SAM" id="MobiDB-lite"/>
    </source>
</evidence>
<feature type="region of interest" description="Disordered" evidence="1">
    <location>
        <begin position="54"/>
        <end position="86"/>
    </location>
</feature>
<dbReference type="Proteomes" id="UP001446871">
    <property type="component" value="Unassembled WGS sequence"/>
</dbReference>